<feature type="region of interest" description="Disordered" evidence="1">
    <location>
        <begin position="1"/>
        <end position="34"/>
    </location>
</feature>
<feature type="compositionally biased region" description="Basic residues" evidence="1">
    <location>
        <begin position="1"/>
        <end position="12"/>
    </location>
</feature>
<evidence type="ECO:0000256" key="1">
    <source>
        <dbReference type="SAM" id="MobiDB-lite"/>
    </source>
</evidence>
<dbReference type="Pfam" id="PF06985">
    <property type="entry name" value="HET"/>
    <property type="match status" value="1"/>
</dbReference>
<reference evidence="3" key="1">
    <citation type="submission" date="2022-07" db="EMBL/GenBank/DDBJ databases">
        <title>Draft genome sequence of Zalerion maritima ATCC 34329, a (micro)plastics degrading marine fungus.</title>
        <authorList>
            <person name="Paco A."/>
            <person name="Goncalves M.F.M."/>
            <person name="Rocha-Santos T.A.P."/>
            <person name="Alves A."/>
        </authorList>
    </citation>
    <scope>NUCLEOTIDE SEQUENCE</scope>
    <source>
        <strain evidence="3">ATCC 34329</strain>
    </source>
</reference>
<name>A0AAD5RMT6_9PEZI</name>
<proteinExistence type="predicted"/>
<dbReference type="PANTHER" id="PTHR24148:SF64">
    <property type="entry name" value="HETEROKARYON INCOMPATIBILITY DOMAIN-CONTAINING PROTEIN"/>
    <property type="match status" value="1"/>
</dbReference>
<comment type="caution">
    <text evidence="3">The sequence shown here is derived from an EMBL/GenBank/DDBJ whole genome shotgun (WGS) entry which is preliminary data.</text>
</comment>
<dbReference type="Proteomes" id="UP001201980">
    <property type="component" value="Unassembled WGS sequence"/>
</dbReference>
<gene>
    <name evidence="3" type="ORF">MKZ38_004289</name>
</gene>
<evidence type="ECO:0000259" key="2">
    <source>
        <dbReference type="Pfam" id="PF06985"/>
    </source>
</evidence>
<dbReference type="InterPro" id="IPR010730">
    <property type="entry name" value="HET"/>
</dbReference>
<organism evidence="3 4">
    <name type="scientific">Zalerion maritima</name>
    <dbReference type="NCBI Taxonomy" id="339359"/>
    <lineage>
        <taxon>Eukaryota</taxon>
        <taxon>Fungi</taxon>
        <taxon>Dikarya</taxon>
        <taxon>Ascomycota</taxon>
        <taxon>Pezizomycotina</taxon>
        <taxon>Sordariomycetes</taxon>
        <taxon>Lulworthiomycetidae</taxon>
        <taxon>Lulworthiales</taxon>
        <taxon>Lulworthiaceae</taxon>
        <taxon>Zalerion</taxon>
    </lineage>
</organism>
<protein>
    <recommendedName>
        <fullName evidence="2">Heterokaryon incompatibility domain-containing protein</fullName>
    </recommendedName>
</protein>
<sequence>MGAKCSRLRSKNPRVAATGTAVAGGYTGSPPTSTLTPIDDEWLGGYAGRSGHLPSPEEDFGAPESRSYYGVMSLLAEVVEAETGNTGEGLFPVMGPDNIYKPFTDDSKIAKSGAVDRISLIAPLPPSPSVMQANVGTLNGSQPLPPIPDDNQFLEMYCYDALPTPTSIRVLELLSFPKSTTPKAIPQCKLHTVDLANSPTYDALSYTWGIPKLVYRESEEDVDANEAKERCFPIICDGKTILVTKNLYDALEQLSQSEFDSNIQGQVFNPSTGYIWIDAISIDQENIPERNSQVEMMAQIYEGAQLVVIWLGPKSWCTAPAIATMEMVTYLALEDPQEDFSKVNIYDRMWWERRGLEHSGDFTGVYVFFRQAWFTRAWIFQEAVFARKAVMLSGSDAYPWGRFLHFCMFLVKHGWHMQLEKTARLVAYGLPLPNFFQRHKKYGYRNSNLMSPEMRQNWFKFPLGFEPGKELPIASTFGLGQYRQLVMQNKGKMAPEHHGTILKEILEGSRSLESGDPRDKIYAVLAVSERTIDRDGAEWPIRPDYSKSVRDVYTEVMRHVLSSAYSLETAQQQPSRSTEILWQVEDKSATKHQCLPSWVPDFSVECYPAPFEPNMAGDWRVWPLKYRPKDPLRVEGDKIRSLGVLVDEVEEVAAEEGDHLRNAVKVVLGLPRIYRSGASLDIASDEAGDRRMKFQEVMTMMLSIDTARRHGAAASRNAQSVQTPIQDTDRAANSGMAEIIEVVDKKVLIQDRMVSLHAGRQVRKQSRVEALWRTLLLDFYGGRDPAPLEGGLAFGDWIVSRVRNAYTDYLLHQHRGDEHPAVKGVEAEVKLWADLDSGESQEADTDVQRQPVLVWPGTTPDRTRLESQLTAFNTQLQSLQMLEALSAGESSLLHARLTDQVSTETFDQLLGSDPIRFLPSLRQLCLSLTGDPDIARVVDNCRDRDTRQAKFFIQYNKYNRGRRVFRTKRGWLGNGHLSTRPGDQVWLLPHCDAPFVLRRKVGADGGRDTTGIFSMVGACYVHGMMHREDHMDEWLGIREEITLE</sequence>
<evidence type="ECO:0000313" key="3">
    <source>
        <dbReference type="EMBL" id="KAJ2897960.1"/>
    </source>
</evidence>
<accession>A0AAD5RMT6</accession>
<dbReference type="PANTHER" id="PTHR24148">
    <property type="entry name" value="ANKYRIN REPEAT DOMAIN-CONTAINING PROTEIN 39 HOMOLOG-RELATED"/>
    <property type="match status" value="1"/>
</dbReference>
<feature type="domain" description="Heterokaryon incompatibility" evidence="2">
    <location>
        <begin position="201"/>
        <end position="382"/>
    </location>
</feature>
<evidence type="ECO:0000313" key="4">
    <source>
        <dbReference type="Proteomes" id="UP001201980"/>
    </source>
</evidence>
<dbReference type="Pfam" id="PF26639">
    <property type="entry name" value="Het-6_barrel"/>
    <property type="match status" value="1"/>
</dbReference>
<feature type="compositionally biased region" description="Low complexity" evidence="1">
    <location>
        <begin position="15"/>
        <end position="24"/>
    </location>
</feature>
<keyword evidence="4" id="KW-1185">Reference proteome</keyword>
<dbReference type="AlphaFoldDB" id="A0AAD5RMT6"/>
<dbReference type="InterPro" id="IPR052895">
    <property type="entry name" value="HetReg/Transcr_Mod"/>
</dbReference>
<dbReference type="EMBL" id="JAKWBI020000250">
    <property type="protein sequence ID" value="KAJ2897960.1"/>
    <property type="molecule type" value="Genomic_DNA"/>
</dbReference>